<dbReference type="NCBIfam" id="NF002460">
    <property type="entry name" value="PRK01658.1"/>
    <property type="match status" value="1"/>
</dbReference>
<proteinExistence type="predicted"/>
<dbReference type="InterPro" id="IPR005538">
    <property type="entry name" value="LrgA/CidA"/>
</dbReference>
<evidence type="ECO:0000256" key="3">
    <source>
        <dbReference type="ARBA" id="ARBA00022692"/>
    </source>
</evidence>
<keyword evidence="5 6" id="KW-0472">Membrane</keyword>
<evidence type="ECO:0000256" key="1">
    <source>
        <dbReference type="ARBA" id="ARBA00004651"/>
    </source>
</evidence>
<evidence type="ECO:0000256" key="4">
    <source>
        <dbReference type="ARBA" id="ARBA00022989"/>
    </source>
</evidence>
<evidence type="ECO:0000256" key="2">
    <source>
        <dbReference type="ARBA" id="ARBA00022475"/>
    </source>
</evidence>
<sequence length="121" mass="13329">MRKGVRIGLQVGGLYLLFWVGNLLQEIGHLPIPGSIMGLFLLFFLLITGIVPEAWLAGGADWLLKVLPFLFLPSFIGVMNYSSFFIHQGVVLAGVVFVNTLLVMVVSAWVGTRIARRKEDA</sequence>
<gene>
    <name evidence="7" type="primary">cidA</name>
    <name evidence="7" type="ORF">GCM10011571_13230</name>
</gene>
<dbReference type="Proteomes" id="UP000625210">
    <property type="component" value="Unassembled WGS sequence"/>
</dbReference>
<evidence type="ECO:0000313" key="8">
    <source>
        <dbReference type="Proteomes" id="UP000625210"/>
    </source>
</evidence>
<feature type="transmembrane region" description="Helical" evidence="6">
    <location>
        <begin position="30"/>
        <end position="51"/>
    </location>
</feature>
<dbReference type="RefSeq" id="WP_188647123.1">
    <property type="nucleotide sequence ID" value="NZ_BMHQ01000004.1"/>
</dbReference>
<dbReference type="GO" id="GO:0005886">
    <property type="term" value="C:plasma membrane"/>
    <property type="evidence" value="ECO:0007669"/>
    <property type="project" value="UniProtKB-SubCell"/>
</dbReference>
<reference evidence="7" key="2">
    <citation type="submission" date="2020-09" db="EMBL/GenBank/DDBJ databases">
        <authorList>
            <person name="Sun Q."/>
            <person name="Zhou Y."/>
        </authorList>
    </citation>
    <scope>NUCLEOTIDE SEQUENCE</scope>
    <source>
        <strain evidence="7">CGMCC 1.15179</strain>
    </source>
</reference>
<keyword evidence="2" id="KW-1003">Cell membrane</keyword>
<dbReference type="PANTHER" id="PTHR33931:SF2">
    <property type="entry name" value="HOLIN-LIKE PROTEIN CIDA"/>
    <property type="match status" value="1"/>
</dbReference>
<comment type="caution">
    <text evidence="7">The sequence shown here is derived from an EMBL/GenBank/DDBJ whole genome shotgun (WGS) entry which is preliminary data.</text>
</comment>
<organism evidence="7 8">
    <name type="scientific">Marinithermofilum abyssi</name>
    <dbReference type="NCBI Taxonomy" id="1571185"/>
    <lineage>
        <taxon>Bacteria</taxon>
        <taxon>Bacillati</taxon>
        <taxon>Bacillota</taxon>
        <taxon>Bacilli</taxon>
        <taxon>Bacillales</taxon>
        <taxon>Thermoactinomycetaceae</taxon>
        <taxon>Marinithermofilum</taxon>
    </lineage>
</organism>
<reference evidence="7" key="1">
    <citation type="journal article" date="2014" name="Int. J. Syst. Evol. Microbiol.">
        <title>Complete genome sequence of Corynebacterium casei LMG S-19264T (=DSM 44701T), isolated from a smear-ripened cheese.</title>
        <authorList>
            <consortium name="US DOE Joint Genome Institute (JGI-PGF)"/>
            <person name="Walter F."/>
            <person name="Albersmeier A."/>
            <person name="Kalinowski J."/>
            <person name="Ruckert C."/>
        </authorList>
    </citation>
    <scope>NUCLEOTIDE SEQUENCE</scope>
    <source>
        <strain evidence="7">CGMCC 1.15179</strain>
    </source>
</reference>
<keyword evidence="3 6" id="KW-0812">Transmembrane</keyword>
<name>A0A8J2VHA7_9BACL</name>
<dbReference type="EMBL" id="BMHQ01000004">
    <property type="protein sequence ID" value="GGE13180.1"/>
    <property type="molecule type" value="Genomic_DNA"/>
</dbReference>
<feature type="transmembrane region" description="Helical" evidence="6">
    <location>
        <begin position="63"/>
        <end position="84"/>
    </location>
</feature>
<evidence type="ECO:0000313" key="7">
    <source>
        <dbReference type="EMBL" id="GGE13180.1"/>
    </source>
</evidence>
<comment type="subcellular location">
    <subcellularLocation>
        <location evidence="1">Cell membrane</location>
        <topology evidence="1">Multi-pass membrane protein</topology>
    </subcellularLocation>
</comment>
<accession>A0A8J2VHA7</accession>
<feature type="transmembrane region" description="Helical" evidence="6">
    <location>
        <begin position="90"/>
        <end position="110"/>
    </location>
</feature>
<dbReference type="AlphaFoldDB" id="A0A8J2VHA7"/>
<dbReference type="PANTHER" id="PTHR33931">
    <property type="entry name" value="HOLIN-LIKE PROTEIN CIDA-RELATED"/>
    <property type="match status" value="1"/>
</dbReference>
<evidence type="ECO:0000256" key="5">
    <source>
        <dbReference type="ARBA" id="ARBA00023136"/>
    </source>
</evidence>
<feature type="transmembrane region" description="Helical" evidence="6">
    <location>
        <begin position="7"/>
        <end position="24"/>
    </location>
</feature>
<protein>
    <submittedName>
        <fullName evidence="7">Holin-like protein CidA</fullName>
    </submittedName>
</protein>
<keyword evidence="4 6" id="KW-1133">Transmembrane helix</keyword>
<keyword evidence="8" id="KW-1185">Reference proteome</keyword>
<evidence type="ECO:0000256" key="6">
    <source>
        <dbReference type="SAM" id="Phobius"/>
    </source>
</evidence>
<dbReference type="Pfam" id="PF03788">
    <property type="entry name" value="LrgA"/>
    <property type="match status" value="1"/>
</dbReference>